<feature type="region of interest" description="Disordered" evidence="10">
    <location>
        <begin position="1"/>
        <end position="55"/>
    </location>
</feature>
<dbReference type="SUPFAM" id="SSF47954">
    <property type="entry name" value="Cyclin-like"/>
    <property type="match status" value="2"/>
</dbReference>
<dbReference type="OrthoDB" id="511529at2759"/>
<evidence type="ECO:0000256" key="5">
    <source>
        <dbReference type="ARBA" id="ARBA00022833"/>
    </source>
</evidence>
<evidence type="ECO:0000313" key="12">
    <source>
        <dbReference type="EMBL" id="KAG9230189.1"/>
    </source>
</evidence>
<feature type="compositionally biased region" description="Low complexity" evidence="10">
    <location>
        <begin position="31"/>
        <end position="42"/>
    </location>
</feature>
<feature type="compositionally biased region" description="Basic and acidic residues" evidence="10">
    <location>
        <begin position="593"/>
        <end position="603"/>
    </location>
</feature>
<evidence type="ECO:0000256" key="9">
    <source>
        <dbReference type="ARBA" id="ARBA00023242"/>
    </source>
</evidence>
<dbReference type="GO" id="GO:0005634">
    <property type="term" value="C:nucleus"/>
    <property type="evidence" value="ECO:0007669"/>
    <property type="project" value="UniProtKB-SubCell"/>
</dbReference>
<evidence type="ECO:0000259" key="11">
    <source>
        <dbReference type="SMART" id="SM00385"/>
    </source>
</evidence>
<comment type="similarity">
    <text evidence="2">Belongs to the TFIIB family.</text>
</comment>
<dbReference type="PANTHER" id="PTHR11618">
    <property type="entry name" value="TRANSCRIPTION INITIATION FACTOR IIB-RELATED"/>
    <property type="match status" value="1"/>
</dbReference>
<dbReference type="InterPro" id="IPR000812">
    <property type="entry name" value="TFIIB"/>
</dbReference>
<keyword evidence="4" id="KW-0863">Zinc-finger</keyword>
<organism evidence="12 13">
    <name type="scientific">Amylocarpus encephaloides</name>
    <dbReference type="NCBI Taxonomy" id="45428"/>
    <lineage>
        <taxon>Eukaryota</taxon>
        <taxon>Fungi</taxon>
        <taxon>Dikarya</taxon>
        <taxon>Ascomycota</taxon>
        <taxon>Pezizomycotina</taxon>
        <taxon>Leotiomycetes</taxon>
        <taxon>Helotiales</taxon>
        <taxon>Helotiales incertae sedis</taxon>
        <taxon>Amylocarpus</taxon>
    </lineage>
</organism>
<dbReference type="GO" id="GO:0008270">
    <property type="term" value="F:zinc ion binding"/>
    <property type="evidence" value="ECO:0007669"/>
    <property type="project" value="UniProtKB-KW"/>
</dbReference>
<feature type="compositionally biased region" description="Acidic residues" evidence="10">
    <location>
        <begin position="754"/>
        <end position="796"/>
    </location>
</feature>
<evidence type="ECO:0000256" key="10">
    <source>
        <dbReference type="SAM" id="MobiDB-lite"/>
    </source>
</evidence>
<dbReference type="Gene3D" id="1.10.472.10">
    <property type="entry name" value="Cyclin-like"/>
    <property type="match status" value="2"/>
</dbReference>
<keyword evidence="9" id="KW-0539">Nucleus</keyword>
<reference evidence="12" key="1">
    <citation type="journal article" date="2021" name="IMA Fungus">
        <title>Genomic characterization of three marine fungi, including Emericellopsis atlantica sp. nov. with signatures of a generalist lifestyle and marine biomass degradation.</title>
        <authorList>
            <person name="Hagestad O.C."/>
            <person name="Hou L."/>
            <person name="Andersen J.H."/>
            <person name="Hansen E.H."/>
            <person name="Altermark B."/>
            <person name="Li C."/>
            <person name="Kuhnert E."/>
            <person name="Cox R.J."/>
            <person name="Crous P.W."/>
            <person name="Spatafora J.W."/>
            <person name="Lail K."/>
            <person name="Amirebrahimi M."/>
            <person name="Lipzen A."/>
            <person name="Pangilinan J."/>
            <person name="Andreopoulos W."/>
            <person name="Hayes R.D."/>
            <person name="Ng V."/>
            <person name="Grigoriev I.V."/>
            <person name="Jackson S.A."/>
            <person name="Sutton T.D.S."/>
            <person name="Dobson A.D.W."/>
            <person name="Rama T."/>
        </authorList>
    </citation>
    <scope>NUCLEOTIDE SEQUENCE</scope>
    <source>
        <strain evidence="12">TRa018bII</strain>
    </source>
</reference>
<dbReference type="InterPro" id="IPR011665">
    <property type="entry name" value="BRF1_TBP-bd_dom"/>
</dbReference>
<feature type="region of interest" description="Disordered" evidence="10">
    <location>
        <begin position="593"/>
        <end position="636"/>
    </location>
</feature>
<evidence type="ECO:0000256" key="3">
    <source>
        <dbReference type="ARBA" id="ARBA00022723"/>
    </source>
</evidence>
<dbReference type="Proteomes" id="UP000824998">
    <property type="component" value="Unassembled WGS sequence"/>
</dbReference>
<evidence type="ECO:0000256" key="4">
    <source>
        <dbReference type="ARBA" id="ARBA00022771"/>
    </source>
</evidence>
<dbReference type="PANTHER" id="PTHR11618:SF4">
    <property type="entry name" value="TRANSCRIPTION FACTOR IIIB 90 KDA SUBUNIT"/>
    <property type="match status" value="1"/>
</dbReference>
<proteinExistence type="inferred from homology"/>
<dbReference type="InterPro" id="IPR036915">
    <property type="entry name" value="Cyclin-like_sf"/>
</dbReference>
<dbReference type="GO" id="GO:0001006">
    <property type="term" value="F:RNA polymerase III type 3 promoter sequence-specific DNA binding"/>
    <property type="evidence" value="ECO:0007669"/>
    <property type="project" value="TreeGrafter"/>
</dbReference>
<dbReference type="GO" id="GO:0000995">
    <property type="term" value="F:RNA polymerase III general transcription initiation factor activity"/>
    <property type="evidence" value="ECO:0007669"/>
    <property type="project" value="TreeGrafter"/>
</dbReference>
<sequence>MPPRAAAKPTRRLNPIGKGRPEIKGDTIFTQKAAAQAAAKAQQRSRRRNACPNPTCDDPNVEDGICHGCGMVVDDSNIVSEVQFGESSSGAAVVQGSYLGADQGGARSLGPGLRGSGMEGEGREATIREGKREMQNAAYPLHIQENIVSQAVQILKLAVGQNFIQGRNLRTVSMVCLYSACRMHKPCRVMLIDFADHIKINVFKLGRTFKALHKVITLNGGLFPVLPEDLIWRFAAKLEFGNLCDKVAEDAVRMVQRMSIDWMVMGRRPSGVCGACLILAARMNNFRRTITEVVYIVKVTTHTIQKRLDEFKMTPSSALTVEEFLNNEFLSEAHDPPSFYEKTEEFKATKKKRKRKAHEAVRIEDRERIEVEGIDTSNKRRKTVVPQAPLRRDAEGFAIPALPSSAQAAQSEQASALSVDPNIDPNLDPSLDFDLVDEHIQHKTATSFDQLVEEFGDAAENVIVEAPGSSSNTAKTKQGRPVKIGLGVRIDPKWAEDEGRLEREMSEMVSDPSTIEHAVLYAQAKGNVDERMADHARAQLTQREVNMDIHIGEDEFADDIEVQNFILSPEEAAQKEKIWVNANKEWLRTQQIKEFKKKQEENGPPKSKRNRKKKPRMGEGQTEHMDPADAAIATMERHKLSSKLNYDRIRSMFPSKSASGSALGSTGASRASSELSTADSSADGEGSVATSAAEEVEMTDTGATKADSVAESEGDPADYISPHHAGPLSEEPEVEETMDTSWKAALERRNHGDGDEDEEPEDNNEYLDTGYGDDELPDFDDDAGAFSGPEEEEEYE</sequence>
<keyword evidence="3" id="KW-0479">Metal-binding</keyword>
<dbReference type="CDD" id="cd20554">
    <property type="entry name" value="CYCLIN_TFIIIB90_rpt2"/>
    <property type="match status" value="1"/>
</dbReference>
<dbReference type="PRINTS" id="PR00685">
    <property type="entry name" value="TIFACTORIIB"/>
</dbReference>
<dbReference type="GO" id="GO:0017025">
    <property type="term" value="F:TBP-class protein binding"/>
    <property type="evidence" value="ECO:0007669"/>
    <property type="project" value="InterPro"/>
</dbReference>
<evidence type="ECO:0000313" key="13">
    <source>
        <dbReference type="Proteomes" id="UP000824998"/>
    </source>
</evidence>
<feature type="compositionally biased region" description="Low complexity" evidence="10">
    <location>
        <begin position="655"/>
        <end position="673"/>
    </location>
</feature>
<evidence type="ECO:0000256" key="1">
    <source>
        <dbReference type="ARBA" id="ARBA00004123"/>
    </source>
</evidence>
<name>A0A9P8C1C8_9HELO</name>
<dbReference type="InterPro" id="IPR013763">
    <property type="entry name" value="Cyclin-like_dom"/>
</dbReference>
<keyword evidence="13" id="KW-1185">Reference proteome</keyword>
<dbReference type="InterPro" id="IPR013150">
    <property type="entry name" value="TFIIB_cyclin"/>
</dbReference>
<feature type="domain" description="Cyclin-like" evidence="11">
    <location>
        <begin position="229"/>
        <end position="313"/>
    </location>
</feature>
<dbReference type="GO" id="GO:0000126">
    <property type="term" value="C:transcription factor TFIIIB complex"/>
    <property type="evidence" value="ECO:0007669"/>
    <property type="project" value="TreeGrafter"/>
</dbReference>
<accession>A0A9P8C1C8</accession>
<gene>
    <name evidence="12" type="ORF">BJ875DRAFT_164082</name>
</gene>
<dbReference type="SMART" id="SM00385">
    <property type="entry name" value="CYCLIN"/>
    <property type="match status" value="2"/>
</dbReference>
<feature type="domain" description="Cyclin-like" evidence="11">
    <location>
        <begin position="132"/>
        <end position="214"/>
    </location>
</feature>
<keyword evidence="6" id="KW-0805">Transcription regulation</keyword>
<keyword evidence="5" id="KW-0862">Zinc</keyword>
<evidence type="ECO:0000256" key="8">
    <source>
        <dbReference type="ARBA" id="ARBA00023163"/>
    </source>
</evidence>
<dbReference type="Pfam" id="PF00382">
    <property type="entry name" value="TFIIB"/>
    <property type="match status" value="2"/>
</dbReference>
<dbReference type="GO" id="GO:0070897">
    <property type="term" value="P:transcription preinitiation complex assembly"/>
    <property type="evidence" value="ECO:0007669"/>
    <property type="project" value="InterPro"/>
</dbReference>
<dbReference type="AlphaFoldDB" id="A0A9P8C1C8"/>
<evidence type="ECO:0000256" key="6">
    <source>
        <dbReference type="ARBA" id="ARBA00023015"/>
    </source>
</evidence>
<dbReference type="EMBL" id="MU251694">
    <property type="protein sequence ID" value="KAG9230189.1"/>
    <property type="molecule type" value="Genomic_DNA"/>
</dbReference>
<comment type="caution">
    <text evidence="12">The sequence shown here is derived from an EMBL/GenBank/DDBJ whole genome shotgun (WGS) entry which is preliminary data.</text>
</comment>
<feature type="region of interest" description="Disordered" evidence="10">
    <location>
        <begin position="654"/>
        <end position="796"/>
    </location>
</feature>
<evidence type="ECO:0000256" key="7">
    <source>
        <dbReference type="ARBA" id="ARBA00023159"/>
    </source>
</evidence>
<dbReference type="Pfam" id="PF07741">
    <property type="entry name" value="BRF1"/>
    <property type="match status" value="1"/>
</dbReference>
<evidence type="ECO:0000256" key="2">
    <source>
        <dbReference type="ARBA" id="ARBA00010857"/>
    </source>
</evidence>
<comment type="subcellular location">
    <subcellularLocation>
        <location evidence="1">Nucleus</location>
    </subcellularLocation>
</comment>
<keyword evidence="7" id="KW-0010">Activator</keyword>
<feature type="compositionally biased region" description="Basic residues" evidence="10">
    <location>
        <begin position="606"/>
        <end position="615"/>
    </location>
</feature>
<dbReference type="Gene3D" id="1.20.5.650">
    <property type="entry name" value="Single helix bin"/>
    <property type="match status" value="1"/>
</dbReference>
<keyword evidence="8" id="KW-0804">Transcription</keyword>
<protein>
    <submittedName>
        <fullName evidence="12">Transcription factor IIIB 60 kDa subunit</fullName>
    </submittedName>
</protein>
<dbReference type="GO" id="GO:0097550">
    <property type="term" value="C:transcription preinitiation complex"/>
    <property type="evidence" value="ECO:0007669"/>
    <property type="project" value="TreeGrafter"/>
</dbReference>
<dbReference type="FunFam" id="1.10.472.10:FF:000002">
    <property type="entry name" value="Transcription factor IIIB 90 kDa subunit"/>
    <property type="match status" value="1"/>
</dbReference>